<dbReference type="SMART" id="SM00439">
    <property type="entry name" value="BAH"/>
    <property type="match status" value="1"/>
</dbReference>
<accession>A0A2G2XJS6</accession>
<gene>
    <name evidence="4" type="ORF">CQW23_00098</name>
</gene>
<dbReference type="OrthoDB" id="1922186at2759"/>
<feature type="domain" description="BAH" evidence="2">
    <location>
        <begin position="59"/>
        <end position="178"/>
    </location>
</feature>
<organism evidence="4 5">
    <name type="scientific">Capsicum baccatum</name>
    <name type="common">Peruvian pepper</name>
    <dbReference type="NCBI Taxonomy" id="33114"/>
    <lineage>
        <taxon>Eukaryota</taxon>
        <taxon>Viridiplantae</taxon>
        <taxon>Streptophyta</taxon>
        <taxon>Embryophyta</taxon>
        <taxon>Tracheophyta</taxon>
        <taxon>Spermatophyta</taxon>
        <taxon>Magnoliopsida</taxon>
        <taxon>eudicotyledons</taxon>
        <taxon>Gunneridae</taxon>
        <taxon>Pentapetalae</taxon>
        <taxon>asterids</taxon>
        <taxon>lamiids</taxon>
        <taxon>Solanales</taxon>
        <taxon>Solanaceae</taxon>
        <taxon>Solanoideae</taxon>
        <taxon>Capsiceae</taxon>
        <taxon>Capsicum</taxon>
    </lineage>
</organism>
<comment type="caution">
    <text evidence="4">The sequence shown here is derived from an EMBL/GenBank/DDBJ whole genome shotgun (WGS) entry which is preliminary data.</text>
</comment>
<protein>
    <recommendedName>
        <fullName evidence="6">BAH domain-containing protein</fullName>
    </recommendedName>
</protein>
<sequence>MEKERGRGKMEEAEVELDRVEEAAEEEEHHAMPIGVVIRVTGRGRGRKSFYESFEYDGNRYKLEDPVLLVPEAKSQKPYVAIIKDISQTKDGNMMVTGQWFYRPEEAIKRTGGNWQSRDARELFYSFHRDEIPAESVMHKCVVHFVPLNKQIPRREEYPGYFVQNVYDTEQRRLFKLTDEDYEGTKQHEIDLLVQKTIARVGHLPDLETEDNSAAPVSQEDQLKGRLLRKKSMMYLNVTRNDEAPSRYGQSIAETPGSFANNASEYFIILSNFEVLTGETQRDKWLEKLLQSIQCFCNPVDNVQNYGKEKGGSDAADLTGNTDSAKHMNESLDNSADGDVFRWPDSVVPAVVSLEKAAHVALSSDFQKYNQKMRQLTFNLKNTSLLARRLLKGELDPSQILNMSPNELKEALTAEELASREPEEPEEPIQMTDACCKRCAEKKVRVMEIFQAGHGDRYSVCPCSFSLGWSVLLAAILGMLLGTEPLATAKFEDVEKNLTSPRRADKGASDILKKTTEAYMPVLDSQKSFNKTKPVDSATTSNAD</sequence>
<dbReference type="GO" id="GO:0006351">
    <property type="term" value="P:DNA-templated transcription"/>
    <property type="evidence" value="ECO:0007669"/>
    <property type="project" value="InterPro"/>
</dbReference>
<evidence type="ECO:0008006" key="6">
    <source>
        <dbReference type="Google" id="ProtNLM"/>
    </source>
</evidence>
<evidence type="ECO:0000256" key="1">
    <source>
        <dbReference type="SAM" id="Coils"/>
    </source>
</evidence>
<keyword evidence="1" id="KW-0175">Coiled coil</keyword>
<name>A0A2G2XJS6_CAPBA</name>
<dbReference type="AlphaFoldDB" id="A0A2G2XJS6"/>
<dbReference type="InterPro" id="IPR043151">
    <property type="entry name" value="BAH_sf"/>
</dbReference>
<dbReference type="PANTHER" id="PTHR46871:SF1">
    <property type="entry name" value="BROMO-ADJACENT HOMOLOGY (BAH) DOMAIN-CONTAINING PROTEIN"/>
    <property type="match status" value="1"/>
</dbReference>
<keyword evidence="5" id="KW-1185">Reference proteome</keyword>
<reference evidence="5" key="2">
    <citation type="journal article" date="2017" name="J. Anim. Genet.">
        <title>Multiple reference genome sequences of hot pepper reveal the massive evolution of plant disease resistance genes by retroduplication.</title>
        <authorList>
            <person name="Kim S."/>
            <person name="Park J."/>
            <person name="Yeom S.-I."/>
            <person name="Kim Y.-M."/>
            <person name="Seo E."/>
            <person name="Kim K.-T."/>
            <person name="Kim M.-S."/>
            <person name="Lee J.M."/>
            <person name="Cheong K."/>
            <person name="Shin H.-S."/>
            <person name="Kim S.-B."/>
            <person name="Han K."/>
            <person name="Lee J."/>
            <person name="Park M."/>
            <person name="Lee H.-A."/>
            <person name="Lee H.-Y."/>
            <person name="Lee Y."/>
            <person name="Oh S."/>
            <person name="Lee J.H."/>
            <person name="Choi E."/>
            <person name="Choi E."/>
            <person name="Lee S.E."/>
            <person name="Jeon J."/>
            <person name="Kim H."/>
            <person name="Choi G."/>
            <person name="Song H."/>
            <person name="Lee J."/>
            <person name="Lee S.-C."/>
            <person name="Kwon J.-K."/>
            <person name="Lee H.-Y."/>
            <person name="Koo N."/>
            <person name="Hong Y."/>
            <person name="Kim R.W."/>
            <person name="Kang W.-H."/>
            <person name="Huh J.H."/>
            <person name="Kang B.-C."/>
            <person name="Yang T.-J."/>
            <person name="Lee Y.-H."/>
            <person name="Bennetzen J.L."/>
            <person name="Choi D."/>
        </authorList>
    </citation>
    <scope>NUCLEOTIDE SEQUENCE [LARGE SCALE GENOMIC DNA]</scope>
    <source>
        <strain evidence="5">cv. PBC81</strain>
    </source>
</reference>
<feature type="domain" description="TFIIS central" evidence="3">
    <location>
        <begin position="281"/>
        <end position="436"/>
    </location>
</feature>
<feature type="coiled-coil region" evidence="1">
    <location>
        <begin position="3"/>
        <end position="30"/>
    </location>
</feature>
<dbReference type="SUPFAM" id="SSF46942">
    <property type="entry name" value="Elongation factor TFIIS domain 2"/>
    <property type="match status" value="1"/>
</dbReference>
<dbReference type="Pfam" id="PF01426">
    <property type="entry name" value="BAH"/>
    <property type="match status" value="1"/>
</dbReference>
<dbReference type="STRING" id="33114.A0A2G2XJS6"/>
<dbReference type="EMBL" id="MLFT02000001">
    <property type="protein sequence ID" value="PHT57735.1"/>
    <property type="molecule type" value="Genomic_DNA"/>
</dbReference>
<dbReference type="Gene3D" id="2.30.30.490">
    <property type="match status" value="1"/>
</dbReference>
<dbReference type="PROSITE" id="PS51321">
    <property type="entry name" value="TFIIS_CENTRAL"/>
    <property type="match status" value="1"/>
</dbReference>
<proteinExistence type="predicted"/>
<dbReference type="InterPro" id="IPR001025">
    <property type="entry name" value="BAH_dom"/>
</dbReference>
<dbReference type="PANTHER" id="PTHR46871">
    <property type="entry name" value="BROMO-ADJACENT HOMOLOGY (BAH) DOMAIN-CONTAINING PROTEIN"/>
    <property type="match status" value="1"/>
</dbReference>
<dbReference type="Proteomes" id="UP000224567">
    <property type="component" value="Unassembled WGS sequence"/>
</dbReference>
<evidence type="ECO:0000259" key="3">
    <source>
        <dbReference type="PROSITE" id="PS51321"/>
    </source>
</evidence>
<dbReference type="GO" id="GO:0003682">
    <property type="term" value="F:chromatin binding"/>
    <property type="evidence" value="ECO:0007669"/>
    <property type="project" value="InterPro"/>
</dbReference>
<dbReference type="Pfam" id="PF07500">
    <property type="entry name" value="TFIIS_M"/>
    <property type="match status" value="1"/>
</dbReference>
<dbReference type="InterPro" id="IPR036575">
    <property type="entry name" value="TFIIS_cen_dom_sf"/>
</dbReference>
<evidence type="ECO:0000259" key="2">
    <source>
        <dbReference type="PROSITE" id="PS51038"/>
    </source>
</evidence>
<dbReference type="PROSITE" id="PS51038">
    <property type="entry name" value="BAH"/>
    <property type="match status" value="1"/>
</dbReference>
<dbReference type="Gene3D" id="1.10.472.30">
    <property type="entry name" value="Transcription elongation factor S-II, central domain"/>
    <property type="match status" value="1"/>
</dbReference>
<reference evidence="4 5" key="1">
    <citation type="journal article" date="2017" name="Genome Biol.">
        <title>New reference genome sequences of hot pepper reveal the massive evolution of plant disease-resistance genes by retroduplication.</title>
        <authorList>
            <person name="Kim S."/>
            <person name="Park J."/>
            <person name="Yeom S.I."/>
            <person name="Kim Y.M."/>
            <person name="Seo E."/>
            <person name="Kim K.T."/>
            <person name="Kim M.S."/>
            <person name="Lee J.M."/>
            <person name="Cheong K."/>
            <person name="Shin H.S."/>
            <person name="Kim S.B."/>
            <person name="Han K."/>
            <person name="Lee J."/>
            <person name="Park M."/>
            <person name="Lee H.A."/>
            <person name="Lee H.Y."/>
            <person name="Lee Y."/>
            <person name="Oh S."/>
            <person name="Lee J.H."/>
            <person name="Choi E."/>
            <person name="Choi E."/>
            <person name="Lee S.E."/>
            <person name="Jeon J."/>
            <person name="Kim H."/>
            <person name="Choi G."/>
            <person name="Song H."/>
            <person name="Lee J."/>
            <person name="Lee S.C."/>
            <person name="Kwon J.K."/>
            <person name="Lee H.Y."/>
            <person name="Koo N."/>
            <person name="Hong Y."/>
            <person name="Kim R.W."/>
            <person name="Kang W.H."/>
            <person name="Huh J.H."/>
            <person name="Kang B.C."/>
            <person name="Yang T.J."/>
            <person name="Lee Y.H."/>
            <person name="Bennetzen J.L."/>
            <person name="Choi D."/>
        </authorList>
    </citation>
    <scope>NUCLEOTIDE SEQUENCE [LARGE SCALE GENOMIC DNA]</scope>
    <source>
        <strain evidence="5">cv. PBC81</strain>
    </source>
</reference>
<evidence type="ECO:0000313" key="4">
    <source>
        <dbReference type="EMBL" id="PHT57735.1"/>
    </source>
</evidence>
<dbReference type="SMART" id="SM00510">
    <property type="entry name" value="TFS2M"/>
    <property type="match status" value="1"/>
</dbReference>
<evidence type="ECO:0000313" key="5">
    <source>
        <dbReference type="Proteomes" id="UP000224567"/>
    </source>
</evidence>
<dbReference type="InterPro" id="IPR003618">
    <property type="entry name" value="TFIIS_cen_dom"/>
</dbReference>